<keyword evidence="2 4" id="KW-0285">Flavoprotein</keyword>
<evidence type="ECO:0000256" key="3">
    <source>
        <dbReference type="ARBA" id="ARBA00022827"/>
    </source>
</evidence>
<evidence type="ECO:0000256" key="1">
    <source>
        <dbReference type="ARBA" id="ARBA00001974"/>
    </source>
</evidence>
<evidence type="ECO:0000313" key="7">
    <source>
        <dbReference type="EMBL" id="CAG7730778.1"/>
    </source>
</evidence>
<dbReference type="AlphaFoldDB" id="A0A8J2K0A5"/>
<sequence length="419" mass="46677">MAPFILNNPNIDWCDRAVPQKLAFQSLLHKAPNVNRGKLLGGGSCLNHMIAMRGHPNDYNNWAHEANDSSWSYENLLPFFKKMENYHGTFPDDKYHGSEGPLHISSHQVVARLVPEWLEAGKELGFPTKDPNGEQSESFFPFDTTTKNGARHSTNQAYIYPAINRPNLRIKTYAHATKIEFDSNNIAIGVRYFRNNVHYYARAQKEVIVSSGAIGSPQLLMLSGIGPEAQLKSQGIPVRSNRPVGQNLQDHIMVFVGPFVVDDGKSLSFERELNIDTLNEYVASGTGPYSAVGVMAGSIKSSSIAAPDWPDIYMKMVALAVTNHTINIFENYYGLKPGLLPKYFAKDFGKDGFFIAPILGLAKTRGEVKLRSADPFDRLDIDPMYLADPDDFKIMMEGVKFALQIAETKAFRKVGARLT</sequence>
<dbReference type="GO" id="GO:0050660">
    <property type="term" value="F:flavin adenine dinucleotide binding"/>
    <property type="evidence" value="ECO:0007669"/>
    <property type="project" value="InterPro"/>
</dbReference>
<dbReference type="GO" id="GO:0016614">
    <property type="term" value="F:oxidoreductase activity, acting on CH-OH group of donors"/>
    <property type="evidence" value="ECO:0007669"/>
    <property type="project" value="InterPro"/>
</dbReference>
<gene>
    <name evidence="7" type="ORF">AFUS01_LOCUS19397</name>
</gene>
<evidence type="ECO:0000259" key="5">
    <source>
        <dbReference type="PROSITE" id="PS00623"/>
    </source>
</evidence>
<evidence type="ECO:0000259" key="6">
    <source>
        <dbReference type="PROSITE" id="PS00624"/>
    </source>
</evidence>
<dbReference type="Pfam" id="PF00732">
    <property type="entry name" value="GMC_oxred_N"/>
    <property type="match status" value="1"/>
</dbReference>
<comment type="caution">
    <text evidence="7">The sequence shown here is derived from an EMBL/GenBank/DDBJ whole genome shotgun (WGS) entry which is preliminary data.</text>
</comment>
<accession>A0A8J2K0A5</accession>
<dbReference type="PROSITE" id="PS00624">
    <property type="entry name" value="GMC_OXRED_2"/>
    <property type="match status" value="1"/>
</dbReference>
<keyword evidence="8" id="KW-1185">Reference proteome</keyword>
<dbReference type="InterPro" id="IPR000172">
    <property type="entry name" value="GMC_OxRdtase_N"/>
</dbReference>
<feature type="domain" description="Glucose-methanol-choline oxidoreductase N-terminal" evidence="6">
    <location>
        <begin position="212"/>
        <end position="226"/>
    </location>
</feature>
<dbReference type="Proteomes" id="UP000708208">
    <property type="component" value="Unassembled WGS sequence"/>
</dbReference>
<dbReference type="EMBL" id="CAJVCH010200268">
    <property type="protein sequence ID" value="CAG7730778.1"/>
    <property type="molecule type" value="Genomic_DNA"/>
</dbReference>
<evidence type="ECO:0000256" key="4">
    <source>
        <dbReference type="RuleBase" id="RU003968"/>
    </source>
</evidence>
<dbReference type="PANTHER" id="PTHR11552:SF147">
    <property type="entry name" value="CHOLINE DEHYDROGENASE, MITOCHONDRIAL"/>
    <property type="match status" value="1"/>
</dbReference>
<dbReference type="PANTHER" id="PTHR11552">
    <property type="entry name" value="GLUCOSE-METHANOL-CHOLINE GMC OXIDOREDUCTASE"/>
    <property type="match status" value="1"/>
</dbReference>
<dbReference type="InterPro" id="IPR007867">
    <property type="entry name" value="GMC_OxRtase_C"/>
</dbReference>
<evidence type="ECO:0000256" key="2">
    <source>
        <dbReference type="ARBA" id="ARBA00022630"/>
    </source>
</evidence>
<comment type="cofactor">
    <cofactor evidence="1">
        <name>FAD</name>
        <dbReference type="ChEBI" id="CHEBI:57692"/>
    </cofactor>
</comment>
<organism evidence="7 8">
    <name type="scientific">Allacma fusca</name>
    <dbReference type="NCBI Taxonomy" id="39272"/>
    <lineage>
        <taxon>Eukaryota</taxon>
        <taxon>Metazoa</taxon>
        <taxon>Ecdysozoa</taxon>
        <taxon>Arthropoda</taxon>
        <taxon>Hexapoda</taxon>
        <taxon>Collembola</taxon>
        <taxon>Symphypleona</taxon>
        <taxon>Sminthuridae</taxon>
        <taxon>Allacma</taxon>
    </lineage>
</organism>
<protein>
    <recommendedName>
        <fullName evidence="5 6">Glucose-methanol-choline oxidoreductase N-terminal domain-containing protein</fullName>
    </recommendedName>
</protein>
<dbReference type="PIRSF" id="PIRSF000137">
    <property type="entry name" value="Alcohol_oxidase"/>
    <property type="match status" value="1"/>
</dbReference>
<feature type="non-terminal residue" evidence="7">
    <location>
        <position position="1"/>
    </location>
</feature>
<name>A0A8J2K0A5_9HEXA</name>
<dbReference type="InterPro" id="IPR012132">
    <property type="entry name" value="GMC_OxRdtase"/>
</dbReference>
<evidence type="ECO:0000313" key="8">
    <source>
        <dbReference type="Proteomes" id="UP000708208"/>
    </source>
</evidence>
<dbReference type="Pfam" id="PF05199">
    <property type="entry name" value="GMC_oxred_C"/>
    <property type="match status" value="1"/>
</dbReference>
<dbReference type="PROSITE" id="PS00623">
    <property type="entry name" value="GMC_OXRED_1"/>
    <property type="match status" value="1"/>
</dbReference>
<comment type="similarity">
    <text evidence="4">Belongs to the GMC oxidoreductase family.</text>
</comment>
<dbReference type="OrthoDB" id="269227at2759"/>
<feature type="domain" description="Glucose-methanol-choline oxidoreductase N-terminal" evidence="5">
    <location>
        <begin position="37"/>
        <end position="60"/>
    </location>
</feature>
<keyword evidence="3 4" id="KW-0274">FAD</keyword>
<proteinExistence type="inferred from homology"/>
<reference evidence="7" key="1">
    <citation type="submission" date="2021-06" db="EMBL/GenBank/DDBJ databases">
        <authorList>
            <person name="Hodson N. C."/>
            <person name="Mongue J. A."/>
            <person name="Jaron S. K."/>
        </authorList>
    </citation>
    <scope>NUCLEOTIDE SEQUENCE</scope>
</reference>